<dbReference type="Gene3D" id="3.90.1150.10">
    <property type="entry name" value="Aspartate Aminotransferase, domain 1"/>
    <property type="match status" value="1"/>
</dbReference>
<dbReference type="FunFam" id="3.40.640.10:FF:000024">
    <property type="entry name" value="Kynurenine--oxoglutarate transaminase 3"/>
    <property type="match status" value="1"/>
</dbReference>
<evidence type="ECO:0000256" key="4">
    <source>
        <dbReference type="ARBA" id="ARBA00022679"/>
    </source>
</evidence>
<dbReference type="PANTHER" id="PTHR43807">
    <property type="entry name" value="FI04487P"/>
    <property type="match status" value="1"/>
</dbReference>
<organism evidence="7 8">
    <name type="scientific">Saccharothrix tamanrassetensis</name>
    <dbReference type="NCBI Taxonomy" id="1051531"/>
    <lineage>
        <taxon>Bacteria</taxon>
        <taxon>Bacillati</taxon>
        <taxon>Actinomycetota</taxon>
        <taxon>Actinomycetes</taxon>
        <taxon>Pseudonocardiales</taxon>
        <taxon>Pseudonocardiaceae</taxon>
        <taxon>Saccharothrix</taxon>
    </lineage>
</organism>
<evidence type="ECO:0000256" key="3">
    <source>
        <dbReference type="ARBA" id="ARBA00022576"/>
    </source>
</evidence>
<comment type="cofactor">
    <cofactor evidence="1">
        <name>pyridoxal 5'-phosphate</name>
        <dbReference type="ChEBI" id="CHEBI:597326"/>
    </cofactor>
</comment>
<dbReference type="Proteomes" id="UP000547510">
    <property type="component" value="Unassembled WGS sequence"/>
</dbReference>
<dbReference type="PANTHER" id="PTHR43807:SF20">
    <property type="entry name" value="FI04487P"/>
    <property type="match status" value="1"/>
</dbReference>
<evidence type="ECO:0000313" key="8">
    <source>
        <dbReference type="Proteomes" id="UP000547510"/>
    </source>
</evidence>
<dbReference type="InterPro" id="IPR015421">
    <property type="entry name" value="PyrdxlP-dep_Trfase_major"/>
</dbReference>
<keyword evidence="8" id="KW-1185">Reference proteome</keyword>
<comment type="caution">
    <text evidence="7">The sequence shown here is derived from an EMBL/GenBank/DDBJ whole genome shotgun (WGS) entry which is preliminary data.</text>
</comment>
<dbReference type="RefSeq" id="WP_184689101.1">
    <property type="nucleotide sequence ID" value="NZ_JACHJN010000002.1"/>
</dbReference>
<dbReference type="SUPFAM" id="SSF53383">
    <property type="entry name" value="PLP-dependent transferases"/>
    <property type="match status" value="1"/>
</dbReference>
<dbReference type="NCBIfam" id="NF005855">
    <property type="entry name" value="PRK07777.1"/>
    <property type="match status" value="1"/>
</dbReference>
<proteinExistence type="inferred from homology"/>
<dbReference type="GO" id="GO:0009016">
    <property type="term" value="F:succinyldiaminopimelate transaminase activity"/>
    <property type="evidence" value="ECO:0007669"/>
    <property type="project" value="UniProtKB-EC"/>
</dbReference>
<dbReference type="GO" id="GO:0030170">
    <property type="term" value="F:pyridoxal phosphate binding"/>
    <property type="evidence" value="ECO:0007669"/>
    <property type="project" value="InterPro"/>
</dbReference>
<gene>
    <name evidence="7" type="ORF">FHS29_001240</name>
</gene>
<evidence type="ECO:0000259" key="6">
    <source>
        <dbReference type="Pfam" id="PF00155"/>
    </source>
</evidence>
<accession>A0A841CCG2</accession>
<dbReference type="InterPro" id="IPR015424">
    <property type="entry name" value="PyrdxlP-dep_Trfase"/>
</dbReference>
<feature type="domain" description="Aminotransferase class I/classII large" evidence="6">
    <location>
        <begin position="31"/>
        <end position="385"/>
    </location>
</feature>
<protein>
    <submittedName>
        <fullName evidence="7">N-succinyldiaminopimelate aminotransferase</fullName>
        <ecNumber evidence="7">2.6.1.17</ecNumber>
    </submittedName>
</protein>
<reference evidence="7 8" key="1">
    <citation type="submission" date="2020-08" db="EMBL/GenBank/DDBJ databases">
        <title>Genomic Encyclopedia of Type Strains, Phase III (KMG-III): the genomes of soil and plant-associated and newly described type strains.</title>
        <authorList>
            <person name="Whitman W."/>
        </authorList>
    </citation>
    <scope>NUCLEOTIDE SEQUENCE [LARGE SCALE GENOMIC DNA]</scope>
    <source>
        <strain evidence="7 8">CECT 8640</strain>
    </source>
</reference>
<keyword evidence="3 7" id="KW-0032">Aminotransferase</keyword>
<dbReference type="InterPro" id="IPR015422">
    <property type="entry name" value="PyrdxlP-dep_Trfase_small"/>
</dbReference>
<evidence type="ECO:0000256" key="5">
    <source>
        <dbReference type="ARBA" id="ARBA00022898"/>
    </source>
</evidence>
<dbReference type="InterPro" id="IPR004839">
    <property type="entry name" value="Aminotransferase_I/II_large"/>
</dbReference>
<dbReference type="GO" id="GO:0005737">
    <property type="term" value="C:cytoplasm"/>
    <property type="evidence" value="ECO:0007669"/>
    <property type="project" value="TreeGrafter"/>
</dbReference>
<dbReference type="Pfam" id="PF00155">
    <property type="entry name" value="Aminotran_1_2"/>
    <property type="match status" value="1"/>
</dbReference>
<comment type="similarity">
    <text evidence="2">Belongs to the class-I pyridoxal-phosphate-dependent aminotransferase family.</text>
</comment>
<dbReference type="Gene3D" id="3.40.640.10">
    <property type="entry name" value="Type I PLP-dependent aspartate aminotransferase-like (Major domain)"/>
    <property type="match status" value="1"/>
</dbReference>
<sequence>MREPALVTRMRPFTSTIFAEMTALATRTGAVNLGQGFPDTDGPAGMLAVAKESIDGGLNQYPPGPGMPVLREAIAEHRTRYGTAYDPDTEILVTVGATEAIAASLLGLVEPGDEVVLIEPYYDSYAASVALAGATRRTVGLVEEPGTGRLGLDVQALRDAIGTKTKALLLNTPHNPTGTVLDRAELAEIARLCVQHDVIAITDEVYEHLVFDDLEHIPLATLPGMAERTVTISSAGKTFNCTGWKIGWVCAPAGLVGAVRAAKQFLTFVGGAPFQPAVAYALRNELPWVDELRASLQNKRSRLAEGLTEAGFAVRPSEGTYFITADVRPLGFTDGAQLCRELPERIGVAGVPVQVFTDHPEQWQHLVRFAFCKKDEVLDEAIRRLRALSV</sequence>
<evidence type="ECO:0000256" key="1">
    <source>
        <dbReference type="ARBA" id="ARBA00001933"/>
    </source>
</evidence>
<dbReference type="GO" id="GO:0016212">
    <property type="term" value="F:kynurenine-oxoglutarate transaminase activity"/>
    <property type="evidence" value="ECO:0007669"/>
    <property type="project" value="TreeGrafter"/>
</dbReference>
<dbReference type="EC" id="2.6.1.17" evidence="7"/>
<dbReference type="PRINTS" id="PR00753">
    <property type="entry name" value="ACCSYNTHASE"/>
</dbReference>
<dbReference type="AlphaFoldDB" id="A0A841CCG2"/>
<name>A0A841CCG2_9PSEU</name>
<keyword evidence="5" id="KW-0663">Pyridoxal phosphate</keyword>
<evidence type="ECO:0000313" key="7">
    <source>
        <dbReference type="EMBL" id="MBB5954670.1"/>
    </source>
</evidence>
<dbReference type="InterPro" id="IPR051326">
    <property type="entry name" value="Kynurenine-oxoglutarate_AT"/>
</dbReference>
<dbReference type="EMBL" id="JACHJN010000002">
    <property type="protein sequence ID" value="MBB5954670.1"/>
    <property type="molecule type" value="Genomic_DNA"/>
</dbReference>
<keyword evidence="4 7" id="KW-0808">Transferase</keyword>
<evidence type="ECO:0000256" key="2">
    <source>
        <dbReference type="ARBA" id="ARBA00007441"/>
    </source>
</evidence>
<dbReference type="CDD" id="cd00609">
    <property type="entry name" value="AAT_like"/>
    <property type="match status" value="1"/>
</dbReference>